<dbReference type="InterPro" id="IPR012990">
    <property type="entry name" value="Beta-sandwich_Sec23_24"/>
</dbReference>
<dbReference type="GO" id="GO:0030127">
    <property type="term" value="C:COPII vesicle coat"/>
    <property type="evidence" value="ECO:0007669"/>
    <property type="project" value="InterPro"/>
</dbReference>
<dbReference type="PANTHER" id="PTHR13803">
    <property type="entry name" value="SEC24-RELATED PROTEIN"/>
    <property type="match status" value="1"/>
</dbReference>
<evidence type="ECO:0000256" key="2">
    <source>
        <dbReference type="ARBA" id="ARBA00023034"/>
    </source>
</evidence>
<dbReference type="Gene3D" id="3.40.20.10">
    <property type="entry name" value="Severin"/>
    <property type="match status" value="1"/>
</dbReference>
<keyword evidence="7" id="KW-1185">Reference proteome</keyword>
<dbReference type="InterPro" id="IPR036175">
    <property type="entry name" value="Sec23/24_helical_dom_sf"/>
</dbReference>
<dbReference type="InterPro" id="IPR006896">
    <property type="entry name" value="Sec23/24_trunk_dom"/>
</dbReference>
<dbReference type="SUPFAM" id="SSF81995">
    <property type="entry name" value="beta-sandwich domain of Sec23/24"/>
    <property type="match status" value="1"/>
</dbReference>
<dbReference type="InterPro" id="IPR036180">
    <property type="entry name" value="Gelsolin-like_dom_sf"/>
</dbReference>
<dbReference type="Gene3D" id="2.60.40.1670">
    <property type="entry name" value="beta-sandwich domain of Sec23/24"/>
    <property type="match status" value="1"/>
</dbReference>
<feature type="domain" description="Sec23/Sec24 helical" evidence="4">
    <location>
        <begin position="328"/>
        <end position="433"/>
    </location>
</feature>
<dbReference type="InterPro" id="IPR006900">
    <property type="entry name" value="Sec23/24_helical_dom"/>
</dbReference>
<dbReference type="GO" id="GO:0090110">
    <property type="term" value="P:COPII-coated vesicle cargo loading"/>
    <property type="evidence" value="ECO:0007669"/>
    <property type="project" value="TreeGrafter"/>
</dbReference>
<dbReference type="Pfam" id="PF04811">
    <property type="entry name" value="Sec23_trunk"/>
    <property type="match status" value="1"/>
</dbReference>
<comment type="subcellular location">
    <subcellularLocation>
        <location evidence="1">Golgi apparatus membrane</location>
    </subcellularLocation>
</comment>
<dbReference type="InterPro" id="IPR050550">
    <property type="entry name" value="SEC23_SEC24_subfamily"/>
</dbReference>
<dbReference type="Pfam" id="PF04815">
    <property type="entry name" value="Sec23_helical"/>
    <property type="match status" value="1"/>
</dbReference>
<evidence type="ECO:0000313" key="6">
    <source>
        <dbReference type="EMBL" id="CDO51311.1"/>
    </source>
</evidence>
<dbReference type="GO" id="GO:0008270">
    <property type="term" value="F:zinc ion binding"/>
    <property type="evidence" value="ECO:0007669"/>
    <property type="project" value="TreeGrafter"/>
</dbReference>
<dbReference type="AlphaFoldDB" id="A0A0J9YHG8"/>
<protein>
    <submittedName>
        <fullName evidence="6">Similar to Saccharomyces cerevisiae YHR098C SFB3 Component of the Sec23p-Sfb3p heterodimer of the COPII vesicle coat</fullName>
    </submittedName>
</protein>
<dbReference type="InterPro" id="IPR036465">
    <property type="entry name" value="vWFA_dom_sf"/>
</dbReference>
<evidence type="ECO:0000256" key="1">
    <source>
        <dbReference type="ARBA" id="ARBA00004394"/>
    </source>
</evidence>
<accession>A0A0J9YHG8</accession>
<name>A0A0J9YHG8_GEOCN</name>
<organism evidence="6 7">
    <name type="scientific">Geotrichum candidum</name>
    <name type="common">Oospora lactis</name>
    <name type="synonym">Dipodascus geotrichum</name>
    <dbReference type="NCBI Taxonomy" id="1173061"/>
    <lineage>
        <taxon>Eukaryota</taxon>
        <taxon>Fungi</taxon>
        <taxon>Dikarya</taxon>
        <taxon>Ascomycota</taxon>
        <taxon>Saccharomycotina</taxon>
        <taxon>Dipodascomycetes</taxon>
        <taxon>Dipodascales</taxon>
        <taxon>Dipodascaceae</taxon>
        <taxon>Geotrichum</taxon>
    </lineage>
</organism>
<keyword evidence="2" id="KW-0333">Golgi apparatus</keyword>
<dbReference type="GO" id="GO:0000149">
    <property type="term" value="F:SNARE binding"/>
    <property type="evidence" value="ECO:0007669"/>
    <property type="project" value="TreeGrafter"/>
</dbReference>
<reference evidence="6" key="1">
    <citation type="submission" date="2014-03" db="EMBL/GenBank/DDBJ databases">
        <authorList>
            <person name="Casaregola S."/>
        </authorList>
    </citation>
    <scope>NUCLEOTIDE SEQUENCE [LARGE SCALE GENOMIC DNA]</scope>
    <source>
        <strain evidence="6">CLIB 918</strain>
    </source>
</reference>
<dbReference type="STRING" id="1173061.A0A0J9YHG8"/>
<dbReference type="GO" id="GO:0006886">
    <property type="term" value="P:intracellular protein transport"/>
    <property type="evidence" value="ECO:0007669"/>
    <property type="project" value="InterPro"/>
</dbReference>
<evidence type="ECO:0000259" key="5">
    <source>
        <dbReference type="Pfam" id="PF08033"/>
    </source>
</evidence>
<evidence type="ECO:0000259" key="3">
    <source>
        <dbReference type="Pfam" id="PF04811"/>
    </source>
</evidence>
<gene>
    <name evidence="6" type="ORF">BN980_GECA01s04245g</name>
</gene>
<evidence type="ECO:0000313" key="7">
    <source>
        <dbReference type="Proteomes" id="UP000242525"/>
    </source>
</evidence>
<dbReference type="GO" id="GO:0000139">
    <property type="term" value="C:Golgi membrane"/>
    <property type="evidence" value="ECO:0007669"/>
    <property type="project" value="UniProtKB-SubCell"/>
</dbReference>
<evidence type="ECO:0000259" key="4">
    <source>
        <dbReference type="Pfam" id="PF04815"/>
    </source>
</evidence>
<dbReference type="SUPFAM" id="SSF81811">
    <property type="entry name" value="Helical domain of Sec23/24"/>
    <property type="match status" value="1"/>
</dbReference>
<feature type="domain" description="Sec23/Sec24 trunk" evidence="3">
    <location>
        <begin position="25"/>
        <end position="223"/>
    </location>
</feature>
<dbReference type="Proteomes" id="UP000242525">
    <property type="component" value="Unassembled WGS sequence"/>
</dbReference>
<feature type="domain" description="Sec23/Sec24 beta-sandwich" evidence="5">
    <location>
        <begin position="233"/>
        <end position="312"/>
    </location>
</feature>
<dbReference type="EMBL" id="CCBN010000001">
    <property type="protein sequence ID" value="CDO51311.1"/>
    <property type="molecule type" value="Genomic_DNA"/>
</dbReference>
<sequence length="576" mass="64419">MKLDRDTSHEPENCTILTVEVSELSKVQSVLSKLHGNNNITGRIVLLTYDHNSVQFYESRTSGWMVIMNDIDDPFVPLPLDSLAFNPDEFFGSFINNIGHLRNDNGPATSRITPGIPVVETVLKVAAKLLNNNAGSISKVISIVRHLAPHKSQENEELLMKASQKYLDLAGQFSEKGISLDLFAFGGNINNLSQVCQLTGGTEYFYPQYTAERDELLFLDDLICSITEAGNYYNATLELKCSPGIHVKHYLGNLTTRNGVAHIGCLNAKTGIGIELDYRGKYPLQDIPRFQAILVYTNGATRHRRIRIINFVARELSMSYNKIVNGADQYAILSLLVRGTLARLFELARKELRDQVQQQLVSILAAYRINSGGGEAGSTEPSTQLVFPASLNVLAVHILGFMNSPLLRLIRLQDDSRIHFGQQLVRSSINQLSLALYPRVLGLSGLGDQYDTKPVRTLLVNDVFVVYDGLRLPFIYVPRQVNPELVADVFGTADVLALGAYDTQLPVLDTPVNEYARKLLAEFGGKGFQLAREELDGATYYIYGLMVEDEYISFLNELHYNVRDYIESKNNWNVWN</sequence>
<dbReference type="GO" id="GO:0070971">
    <property type="term" value="C:endoplasmic reticulum exit site"/>
    <property type="evidence" value="ECO:0007669"/>
    <property type="project" value="TreeGrafter"/>
</dbReference>
<proteinExistence type="predicted"/>
<dbReference type="InterPro" id="IPR029006">
    <property type="entry name" value="ADF-H/Gelsolin-like_dom_sf"/>
</dbReference>
<dbReference type="Pfam" id="PF08033">
    <property type="entry name" value="Sec23_BS"/>
    <property type="match status" value="1"/>
</dbReference>
<dbReference type="SUPFAM" id="SSF82754">
    <property type="entry name" value="C-terminal, gelsolin-like domain of Sec23/24"/>
    <property type="match status" value="1"/>
</dbReference>
<dbReference type="Gene3D" id="1.20.120.730">
    <property type="entry name" value="Sec23/Sec24 helical domain"/>
    <property type="match status" value="1"/>
</dbReference>
<dbReference type="SUPFAM" id="SSF53300">
    <property type="entry name" value="vWA-like"/>
    <property type="match status" value="1"/>
</dbReference>
<comment type="caution">
    <text evidence="6">The sequence shown here is derived from an EMBL/GenBank/DDBJ whole genome shotgun (WGS) entry which is preliminary data.</text>
</comment>
<dbReference type="OrthoDB" id="49016at2759"/>
<dbReference type="Gene3D" id="3.40.50.410">
    <property type="entry name" value="von Willebrand factor, type A domain"/>
    <property type="match status" value="1"/>
</dbReference>